<dbReference type="KEGG" id="lak:106152524"/>
<keyword evidence="2 6" id="KW-0812">Transmembrane</keyword>
<dbReference type="Gene3D" id="1.20.1250.20">
    <property type="entry name" value="MFS general substrate transporter like domains"/>
    <property type="match status" value="1"/>
</dbReference>
<dbReference type="GO" id="GO:0035348">
    <property type="term" value="P:acetyl-CoA transmembrane transport"/>
    <property type="evidence" value="ECO:0007669"/>
    <property type="project" value="InterPro"/>
</dbReference>
<feature type="transmembrane region" description="Helical" evidence="6">
    <location>
        <begin position="372"/>
        <end position="394"/>
    </location>
</feature>
<dbReference type="GO" id="GO:0016020">
    <property type="term" value="C:membrane"/>
    <property type="evidence" value="ECO:0007669"/>
    <property type="project" value="UniProtKB-SubCell"/>
</dbReference>
<feature type="region of interest" description="Disordered" evidence="5">
    <location>
        <begin position="41"/>
        <end position="64"/>
    </location>
</feature>
<gene>
    <name evidence="8" type="primary">LOC106152524</name>
</gene>
<keyword evidence="7" id="KW-1185">Reference proteome</keyword>
<evidence type="ECO:0000256" key="3">
    <source>
        <dbReference type="ARBA" id="ARBA00022989"/>
    </source>
</evidence>
<name>A0A1S3H6G3_LINAN</name>
<evidence type="ECO:0000256" key="4">
    <source>
        <dbReference type="ARBA" id="ARBA00023136"/>
    </source>
</evidence>
<dbReference type="GO" id="GO:0008521">
    <property type="term" value="F:acetyl-CoA transmembrane transporter activity"/>
    <property type="evidence" value="ECO:0007669"/>
    <property type="project" value="InterPro"/>
</dbReference>
<evidence type="ECO:0000313" key="8">
    <source>
        <dbReference type="RefSeq" id="XP_013381588.1"/>
    </source>
</evidence>
<dbReference type="GeneID" id="106152524"/>
<feature type="region of interest" description="Disordered" evidence="5">
    <location>
        <begin position="1"/>
        <end position="20"/>
    </location>
</feature>
<evidence type="ECO:0000256" key="6">
    <source>
        <dbReference type="SAM" id="Phobius"/>
    </source>
</evidence>
<dbReference type="SUPFAM" id="SSF103473">
    <property type="entry name" value="MFS general substrate transporter"/>
    <property type="match status" value="1"/>
</dbReference>
<dbReference type="InterPro" id="IPR036259">
    <property type="entry name" value="MFS_trans_sf"/>
</dbReference>
<keyword evidence="3 6" id="KW-1133">Transmembrane helix</keyword>
<dbReference type="Proteomes" id="UP000085678">
    <property type="component" value="Unplaced"/>
</dbReference>
<dbReference type="OrthoDB" id="6415790at2759"/>
<dbReference type="InterPro" id="IPR004752">
    <property type="entry name" value="AmpG_permease/AT-1"/>
</dbReference>
<dbReference type="InParanoid" id="A0A1S3H6G3"/>
<feature type="transmembrane region" description="Helical" evidence="6">
    <location>
        <begin position="251"/>
        <end position="276"/>
    </location>
</feature>
<feature type="transmembrane region" description="Helical" evidence="6">
    <location>
        <begin position="111"/>
        <end position="131"/>
    </location>
</feature>
<feature type="transmembrane region" description="Helical" evidence="6">
    <location>
        <begin position="71"/>
        <end position="91"/>
    </location>
</feature>
<organism evidence="7 8">
    <name type="scientific">Lingula anatina</name>
    <name type="common">Brachiopod</name>
    <name type="synonym">Lingula unguis</name>
    <dbReference type="NCBI Taxonomy" id="7574"/>
    <lineage>
        <taxon>Eukaryota</taxon>
        <taxon>Metazoa</taxon>
        <taxon>Spiralia</taxon>
        <taxon>Lophotrochozoa</taxon>
        <taxon>Brachiopoda</taxon>
        <taxon>Linguliformea</taxon>
        <taxon>Lingulata</taxon>
        <taxon>Lingulida</taxon>
        <taxon>Linguloidea</taxon>
        <taxon>Lingulidae</taxon>
        <taxon>Lingula</taxon>
    </lineage>
</organism>
<dbReference type="Pfam" id="PF13000">
    <property type="entry name" value="Acatn"/>
    <property type="match status" value="1"/>
</dbReference>
<feature type="transmembrane region" description="Helical" evidence="6">
    <location>
        <begin position="143"/>
        <end position="162"/>
    </location>
</feature>
<accession>A0A1S3H6G3</accession>
<evidence type="ECO:0000313" key="7">
    <source>
        <dbReference type="Proteomes" id="UP000085678"/>
    </source>
</evidence>
<dbReference type="AlphaFoldDB" id="A0A1S3H6G3"/>
<evidence type="ECO:0000256" key="1">
    <source>
        <dbReference type="ARBA" id="ARBA00004141"/>
    </source>
</evidence>
<proteinExistence type="predicted"/>
<feature type="transmembrane region" description="Helical" evidence="6">
    <location>
        <begin position="174"/>
        <end position="195"/>
    </location>
</feature>
<dbReference type="OMA" id="RRKSWIM"/>
<dbReference type="FunCoup" id="A0A1S3H6G3">
    <property type="interactions" value="576"/>
</dbReference>
<dbReference type="PANTHER" id="PTHR12778">
    <property type="entry name" value="SOLUTE CARRIER FAMILY 33 ACETYL-COA TRANSPORTER -RELATED"/>
    <property type="match status" value="1"/>
</dbReference>
<evidence type="ECO:0000256" key="5">
    <source>
        <dbReference type="SAM" id="MobiDB-lite"/>
    </source>
</evidence>
<comment type="subcellular location">
    <subcellularLocation>
        <location evidence="1">Membrane</location>
        <topology evidence="1">Multi-pass membrane protein</topology>
    </subcellularLocation>
</comment>
<feature type="transmembrane region" description="Helical" evidence="6">
    <location>
        <begin position="406"/>
        <end position="427"/>
    </location>
</feature>
<feature type="transmembrane region" description="Helical" evidence="6">
    <location>
        <begin position="310"/>
        <end position="330"/>
    </location>
</feature>
<dbReference type="InterPro" id="IPR024371">
    <property type="entry name" value="AcetylCoA_trans_1-like"/>
</dbReference>
<dbReference type="STRING" id="7574.A0A1S3H6G3"/>
<feature type="transmembrane region" description="Helical" evidence="6">
    <location>
        <begin position="506"/>
        <end position="524"/>
    </location>
</feature>
<dbReference type="RefSeq" id="XP_013381588.1">
    <property type="nucleotide sequence ID" value="XM_013526134.2"/>
</dbReference>
<dbReference type="FunFam" id="1.20.1250.20:FF:000814">
    <property type="entry name" value="Uncharacterized protein"/>
    <property type="match status" value="1"/>
</dbReference>
<keyword evidence="4 6" id="KW-0472">Membrane</keyword>
<protein>
    <submittedName>
        <fullName evidence="8">Acetyl-coenzyme A transporter 1-like</fullName>
    </submittedName>
</protein>
<reference evidence="8" key="1">
    <citation type="submission" date="2025-08" db="UniProtKB">
        <authorList>
            <consortium name="RefSeq"/>
        </authorList>
    </citation>
    <scope>IDENTIFICATION</scope>
    <source>
        <tissue evidence="8">Gonads</tissue>
    </source>
</reference>
<evidence type="ECO:0000256" key="2">
    <source>
        <dbReference type="ARBA" id="ARBA00022692"/>
    </source>
</evidence>
<sequence>MSRKRVSSENSQMNRKVHHLMSNDDAESEMIFQHAPLHMHLPSKEREERGGEEEEENESQNHSLDGDRGSILLLTFLYVLQGIPLGLSGSIPMILSSRHVSYKDQAKFSFAFWPFSVKLLWAPIVDAAYFSKFGRRKTWLVPTQYLIGLFMIILSLHISDVLGENEGENSNVNVGFLTAVFFAMNFLAATQDIAVDGWALTMLSRKNVGWASTCNTVGQTAGYFLGNVVFLALESPDFCNKYLRNIPQKEGLVTLGSFMYFWGIVFFITTTLVGLFKTEKPNEDADQDQTIADTYKQLVKIIKLPAVKTYIVILLTAKIGFAAADGITGLKLIEAGVPKERLALLAVPMVPIEIILPLLLSRYTAGPRPMDVFIKAMPWRLVIGLIYAVLVWWAPSTQMASGEFPLYFYGVILFFFALHQVAVYSMFVSTMGFHAKISDPAIGGTYMTLLNTLSNLGGNWPTTVMLWFVDSLTWKTCSGSIGQCNNAAEEKLCTDSGGKCITSLDGYYVESLVCFFIGFAWLWWQARKTKRLQGLSEKDWKCST</sequence>
<dbReference type="PANTHER" id="PTHR12778:SF9">
    <property type="entry name" value="ACETYL-COENZYME A TRANSPORTER 1"/>
    <property type="match status" value="1"/>
</dbReference>
<feature type="transmembrane region" description="Helical" evidence="6">
    <location>
        <begin position="342"/>
        <end position="360"/>
    </location>
</feature>